<evidence type="ECO:0000256" key="1">
    <source>
        <dbReference type="ARBA" id="ARBA00022737"/>
    </source>
</evidence>
<evidence type="ECO:0000313" key="4">
    <source>
        <dbReference type="Proteomes" id="UP001237642"/>
    </source>
</evidence>
<dbReference type="Proteomes" id="UP001237642">
    <property type="component" value="Unassembled WGS sequence"/>
</dbReference>
<dbReference type="Pfam" id="PF00514">
    <property type="entry name" value="Arm"/>
    <property type="match status" value="1"/>
</dbReference>
<dbReference type="InterPro" id="IPR000225">
    <property type="entry name" value="Armadillo"/>
</dbReference>
<name>A0AAD8JB14_9APIA</name>
<accession>A0AAD8JB14</accession>
<proteinExistence type="predicted"/>
<keyword evidence="4" id="KW-1185">Reference proteome</keyword>
<keyword evidence="1" id="KW-0677">Repeat</keyword>
<dbReference type="InterPro" id="IPR016024">
    <property type="entry name" value="ARM-type_fold"/>
</dbReference>
<evidence type="ECO:0000313" key="3">
    <source>
        <dbReference type="EMBL" id="KAK1401002.1"/>
    </source>
</evidence>
<dbReference type="AlphaFoldDB" id="A0AAD8JB14"/>
<comment type="caution">
    <text evidence="3">The sequence shown here is derived from an EMBL/GenBank/DDBJ whole genome shotgun (WGS) entry which is preliminary data.</text>
</comment>
<dbReference type="InterPro" id="IPR052608">
    <property type="entry name" value="U-box_domain_protein"/>
</dbReference>
<reference evidence="3" key="2">
    <citation type="submission" date="2023-05" db="EMBL/GenBank/DDBJ databases">
        <authorList>
            <person name="Schelkunov M.I."/>
        </authorList>
    </citation>
    <scope>NUCLEOTIDE SEQUENCE</scope>
    <source>
        <strain evidence="3">Hsosn_3</strain>
        <tissue evidence="3">Leaf</tissue>
    </source>
</reference>
<dbReference type="PANTHER" id="PTHR45958:SF12">
    <property type="entry name" value="OS01G0948500 PROTEIN"/>
    <property type="match status" value="1"/>
</dbReference>
<dbReference type="Gene3D" id="1.25.10.10">
    <property type="entry name" value="Leucine-rich Repeat Variant"/>
    <property type="match status" value="2"/>
</dbReference>
<protein>
    <submittedName>
        <fullName evidence="3">U-box domain-containing protein 44-like</fullName>
    </submittedName>
</protein>
<dbReference type="SMART" id="SM00185">
    <property type="entry name" value="ARM"/>
    <property type="match status" value="8"/>
</dbReference>
<dbReference type="InterPro" id="IPR011989">
    <property type="entry name" value="ARM-like"/>
</dbReference>
<reference evidence="3" key="1">
    <citation type="submission" date="2023-02" db="EMBL/GenBank/DDBJ databases">
        <title>Genome of toxic invasive species Heracleum sosnowskyi carries increased number of genes despite the absence of recent whole-genome duplications.</title>
        <authorList>
            <person name="Schelkunov M."/>
            <person name="Shtratnikova V."/>
            <person name="Makarenko M."/>
            <person name="Klepikova A."/>
            <person name="Omelchenko D."/>
            <person name="Novikova G."/>
            <person name="Obukhova E."/>
            <person name="Bogdanov V."/>
            <person name="Penin A."/>
            <person name="Logacheva M."/>
        </authorList>
    </citation>
    <scope>NUCLEOTIDE SEQUENCE</scope>
    <source>
        <strain evidence="3">Hsosn_3</strain>
        <tissue evidence="3">Leaf</tissue>
    </source>
</reference>
<dbReference type="SUPFAM" id="SSF48371">
    <property type="entry name" value="ARM repeat"/>
    <property type="match status" value="2"/>
</dbReference>
<sequence>MKSTDSNMLAESECKSLCDLVLELQASADEVSSLAKESVISSDFSVMIEKLPPVLMDIKENKLMDIPPILKALEALESELKRAKALIRSPKCESLHVKQIQEVTQNLGRSLGLVLFAGHDILIDGKDNIRSLQKEMMNARFSSDAVSSYDSKSEEIVEEFGTEEDTEDAILQETESCVSIEDVVMQVKYGDDDEFRYAILGLYSLISDNKVSEEWINDEGIIPVLFNRLGSSKPYNRLTIIRILRTLVTYNDQNKEKMVDIAHLSTLVKSLTRDLEEQKEAVGLLSTLSDVSAVRRRIGRIQGCIVMLVAIFNGDDQVAAHDAGKLLNTLSNNTQNALHMAEAGYFKPLVQYLKEGSDMSKILMATALSRMDLRDQTRASIGENGAIEPLVKMFKEGKLEAKLSALSALKNLSSLKENTSRLITSASAILARIAKSESVLVNKDIALQMLSLLNLCSPVIQCHLLKALNSISGHPSASKVRRKMKENGAFQLLLPFLVETDTKIRTAALKFMHTLSKDSAEELSEQVGETHLNTIINIISSSKSEKEKSAAIGIISNLPVSDKKATDTLKRANLLPILVTIVDSSQGILTNAVSRLFESISAILIRFTISSDKKLQLFSAENGIIPVLVKLLSTGSPLTKCNAATALAQLSQNSVSLRKSRKPSWLCGSHSGTAFCEVHNGNCFVKSTFCLVKADAIRPLIRILEGKEREADEAVLSALSTLLQDEISESGSNYIAKLSGVQSIIKVLEFGTVKAQQKGLWMLDRIFRTEVHRIEYGNSAQVVLIELAQKGDLKLKPTVAKLLAQLELLQPQSSYF</sequence>
<dbReference type="PANTHER" id="PTHR45958">
    <property type="entry name" value="RING-TYPE E3 UBIQUITIN TRANSFERASE"/>
    <property type="match status" value="1"/>
</dbReference>
<gene>
    <name evidence="3" type="ORF">POM88_000607</name>
</gene>
<organism evidence="3 4">
    <name type="scientific">Heracleum sosnowskyi</name>
    <dbReference type="NCBI Taxonomy" id="360622"/>
    <lineage>
        <taxon>Eukaryota</taxon>
        <taxon>Viridiplantae</taxon>
        <taxon>Streptophyta</taxon>
        <taxon>Embryophyta</taxon>
        <taxon>Tracheophyta</taxon>
        <taxon>Spermatophyta</taxon>
        <taxon>Magnoliopsida</taxon>
        <taxon>eudicotyledons</taxon>
        <taxon>Gunneridae</taxon>
        <taxon>Pentapetalae</taxon>
        <taxon>asterids</taxon>
        <taxon>campanulids</taxon>
        <taxon>Apiales</taxon>
        <taxon>Apiaceae</taxon>
        <taxon>Apioideae</taxon>
        <taxon>apioid superclade</taxon>
        <taxon>Tordylieae</taxon>
        <taxon>Tordyliinae</taxon>
        <taxon>Heracleum</taxon>
    </lineage>
</organism>
<evidence type="ECO:0000256" key="2">
    <source>
        <dbReference type="PROSITE-ProRule" id="PRU00259"/>
    </source>
</evidence>
<dbReference type="EMBL" id="JAUIZM010000001">
    <property type="protein sequence ID" value="KAK1401002.1"/>
    <property type="molecule type" value="Genomic_DNA"/>
</dbReference>
<feature type="repeat" description="ARM" evidence="2">
    <location>
        <begin position="385"/>
        <end position="427"/>
    </location>
</feature>
<dbReference type="PROSITE" id="PS50176">
    <property type="entry name" value="ARM_REPEAT"/>
    <property type="match status" value="1"/>
</dbReference>